<feature type="compositionally biased region" description="Low complexity" evidence="6">
    <location>
        <begin position="591"/>
        <end position="602"/>
    </location>
</feature>
<dbReference type="Pfam" id="PF00550">
    <property type="entry name" value="PP-binding"/>
    <property type="match status" value="4"/>
</dbReference>
<dbReference type="InterPro" id="IPR029058">
    <property type="entry name" value="AB_hydrolase_fold"/>
</dbReference>
<dbReference type="InterPro" id="IPR010071">
    <property type="entry name" value="AA_adenyl_dom"/>
</dbReference>
<dbReference type="CDD" id="cd17652">
    <property type="entry name" value="A_NRPS_CmdD_like"/>
    <property type="match status" value="1"/>
</dbReference>
<evidence type="ECO:0000256" key="1">
    <source>
        <dbReference type="ARBA" id="ARBA00001957"/>
    </source>
</evidence>
<dbReference type="CDD" id="cd19534">
    <property type="entry name" value="E_NRPS"/>
    <property type="match status" value="1"/>
</dbReference>
<feature type="domain" description="Carrier" evidence="7">
    <location>
        <begin position="4600"/>
        <end position="4674"/>
    </location>
</feature>
<dbReference type="PROSITE" id="PS00012">
    <property type="entry name" value="PHOSPHOPANTETHEINE"/>
    <property type="match status" value="4"/>
</dbReference>
<dbReference type="Gene3D" id="3.30.559.10">
    <property type="entry name" value="Chloramphenicol acetyltransferase-like domain"/>
    <property type="match status" value="7"/>
</dbReference>
<gene>
    <name evidence="8" type="ORF">ACFWSS_23595</name>
</gene>
<dbReference type="EMBL" id="JBHXOF010000016">
    <property type="protein sequence ID" value="MFD4215858.1"/>
    <property type="molecule type" value="Genomic_DNA"/>
</dbReference>
<dbReference type="Pfam" id="PF00668">
    <property type="entry name" value="Condensation"/>
    <property type="match status" value="7"/>
</dbReference>
<dbReference type="PROSITE" id="PS00455">
    <property type="entry name" value="AMP_BINDING"/>
    <property type="match status" value="3"/>
</dbReference>
<dbReference type="InterPro" id="IPR025110">
    <property type="entry name" value="AMP-bd_C"/>
</dbReference>
<dbReference type="InterPro" id="IPR023213">
    <property type="entry name" value="CAT-like_dom_sf"/>
</dbReference>
<keyword evidence="2" id="KW-0596">Phosphopantetheine</keyword>
<accession>A0ABW6EL43</accession>
<evidence type="ECO:0000256" key="5">
    <source>
        <dbReference type="ARBA" id="ARBA00023194"/>
    </source>
</evidence>
<keyword evidence="5" id="KW-0045">Antibiotic biosynthesis</keyword>
<dbReference type="NCBIfam" id="NF003417">
    <property type="entry name" value="PRK04813.1"/>
    <property type="match status" value="4"/>
</dbReference>
<evidence type="ECO:0000256" key="2">
    <source>
        <dbReference type="ARBA" id="ARBA00022450"/>
    </source>
</evidence>
<dbReference type="Proteomes" id="UP001598251">
    <property type="component" value="Unassembled WGS sequence"/>
</dbReference>
<evidence type="ECO:0000259" key="7">
    <source>
        <dbReference type="PROSITE" id="PS50075"/>
    </source>
</evidence>
<dbReference type="InterPro" id="IPR045851">
    <property type="entry name" value="AMP-bd_C_sf"/>
</dbReference>
<feature type="region of interest" description="Disordered" evidence="6">
    <location>
        <begin position="579"/>
        <end position="602"/>
    </location>
</feature>
<dbReference type="NCBIfam" id="TIGR01733">
    <property type="entry name" value="AA-adenyl-dom"/>
    <property type="match status" value="3"/>
</dbReference>
<dbReference type="Pfam" id="PF13193">
    <property type="entry name" value="AMP-binding_C"/>
    <property type="match status" value="3"/>
</dbReference>
<evidence type="ECO:0000256" key="6">
    <source>
        <dbReference type="SAM" id="MobiDB-lite"/>
    </source>
</evidence>
<dbReference type="InterPro" id="IPR001242">
    <property type="entry name" value="Condensation_dom"/>
</dbReference>
<dbReference type="Gene3D" id="2.30.38.10">
    <property type="entry name" value="Luciferase, Domain 3"/>
    <property type="match status" value="3"/>
</dbReference>
<dbReference type="SUPFAM" id="SSF52777">
    <property type="entry name" value="CoA-dependent acyltransferases"/>
    <property type="match status" value="14"/>
</dbReference>
<dbReference type="CDD" id="cd19543">
    <property type="entry name" value="DCL_NRPS"/>
    <property type="match status" value="3"/>
</dbReference>
<feature type="domain" description="Carrier" evidence="7">
    <location>
        <begin position="3553"/>
        <end position="3627"/>
    </location>
</feature>
<dbReference type="SMART" id="SM00823">
    <property type="entry name" value="PKS_PP"/>
    <property type="match status" value="4"/>
</dbReference>
<dbReference type="InterPro" id="IPR010060">
    <property type="entry name" value="NRPS_synth"/>
</dbReference>
<dbReference type="CDD" id="cd19540">
    <property type="entry name" value="LCL_NRPS-like"/>
    <property type="match status" value="1"/>
</dbReference>
<proteinExistence type="predicted"/>
<dbReference type="InterPro" id="IPR009081">
    <property type="entry name" value="PP-bd_ACP"/>
</dbReference>
<feature type="region of interest" description="Disordered" evidence="6">
    <location>
        <begin position="2110"/>
        <end position="2134"/>
    </location>
</feature>
<comment type="caution">
    <text evidence="8">The sequence shown here is derived from an EMBL/GenBank/DDBJ whole genome shotgun (WGS) entry which is preliminary data.</text>
</comment>
<reference evidence="8 9" key="1">
    <citation type="submission" date="2024-09" db="EMBL/GenBank/DDBJ databases">
        <title>The Natural Products Discovery Center: Release of the First 8490 Sequenced Strains for Exploring Actinobacteria Biosynthetic Diversity.</title>
        <authorList>
            <person name="Kalkreuter E."/>
            <person name="Kautsar S.A."/>
            <person name="Yang D."/>
            <person name="Bader C.D."/>
            <person name="Teijaro C.N."/>
            <person name="Fluegel L."/>
            <person name="Davis C.M."/>
            <person name="Simpson J.R."/>
            <person name="Lauterbach L."/>
            <person name="Steele A.D."/>
            <person name="Gui C."/>
            <person name="Meng S."/>
            <person name="Li G."/>
            <person name="Viehrig K."/>
            <person name="Ye F."/>
            <person name="Su P."/>
            <person name="Kiefer A.F."/>
            <person name="Nichols A."/>
            <person name="Cepeda A.J."/>
            <person name="Yan W."/>
            <person name="Fan B."/>
            <person name="Jiang Y."/>
            <person name="Adhikari A."/>
            <person name="Zheng C.-J."/>
            <person name="Schuster L."/>
            <person name="Cowan T.M."/>
            <person name="Smanski M.J."/>
            <person name="Chevrette M.G."/>
            <person name="De Carvalho L.P.S."/>
            <person name="Shen B."/>
        </authorList>
    </citation>
    <scope>NUCLEOTIDE SEQUENCE [LARGE SCALE GENOMIC DNA]</scope>
    <source>
        <strain evidence="8 9">NPDC058546</strain>
    </source>
</reference>
<evidence type="ECO:0000256" key="3">
    <source>
        <dbReference type="ARBA" id="ARBA00022553"/>
    </source>
</evidence>
<organism evidence="8 9">
    <name type="scientific">Streptomyces sindenensis</name>
    <dbReference type="NCBI Taxonomy" id="67363"/>
    <lineage>
        <taxon>Bacteria</taxon>
        <taxon>Bacillati</taxon>
        <taxon>Actinomycetota</taxon>
        <taxon>Actinomycetes</taxon>
        <taxon>Kitasatosporales</taxon>
        <taxon>Streptomycetaceae</taxon>
        <taxon>Streptomyces</taxon>
    </lineage>
</organism>
<dbReference type="SUPFAM" id="SSF56801">
    <property type="entry name" value="Acetyl-CoA synthetase-like"/>
    <property type="match status" value="3"/>
</dbReference>
<evidence type="ECO:0000313" key="9">
    <source>
        <dbReference type="Proteomes" id="UP001598251"/>
    </source>
</evidence>
<keyword evidence="9" id="KW-1185">Reference proteome</keyword>
<dbReference type="PANTHER" id="PTHR45527">
    <property type="entry name" value="NONRIBOSOMAL PEPTIDE SYNTHETASE"/>
    <property type="match status" value="1"/>
</dbReference>
<feature type="domain" description="Carrier" evidence="7">
    <location>
        <begin position="959"/>
        <end position="1033"/>
    </location>
</feature>
<evidence type="ECO:0000313" key="8">
    <source>
        <dbReference type="EMBL" id="MFD4215858.1"/>
    </source>
</evidence>
<dbReference type="Gene3D" id="3.40.50.1820">
    <property type="entry name" value="alpha/beta hydrolase"/>
    <property type="match status" value="1"/>
</dbReference>
<dbReference type="InterPro" id="IPR006162">
    <property type="entry name" value="Ppantetheine_attach_site"/>
</dbReference>
<dbReference type="Gene3D" id="3.30.300.30">
    <property type="match status" value="3"/>
</dbReference>
<name>A0ABW6EL43_9ACTN</name>
<dbReference type="InterPro" id="IPR036736">
    <property type="entry name" value="ACP-like_sf"/>
</dbReference>
<dbReference type="RefSeq" id="WP_382828912.1">
    <property type="nucleotide sequence ID" value="NZ_JBHXLY010000026.1"/>
</dbReference>
<dbReference type="Pfam" id="PF00501">
    <property type="entry name" value="AMP-binding"/>
    <property type="match status" value="3"/>
</dbReference>
<comment type="cofactor">
    <cofactor evidence="1">
        <name>pantetheine 4'-phosphate</name>
        <dbReference type="ChEBI" id="CHEBI:47942"/>
    </cofactor>
</comment>
<feature type="domain" description="Carrier" evidence="7">
    <location>
        <begin position="2493"/>
        <end position="2568"/>
    </location>
</feature>
<dbReference type="Gene3D" id="1.10.1200.10">
    <property type="entry name" value="ACP-like"/>
    <property type="match status" value="3"/>
</dbReference>
<dbReference type="Gene3D" id="3.30.559.30">
    <property type="entry name" value="Nonribosomal peptide synthetase, condensation domain"/>
    <property type="match status" value="7"/>
</dbReference>
<dbReference type="NCBIfam" id="TIGR01720">
    <property type="entry name" value="NRPS-para261"/>
    <property type="match status" value="3"/>
</dbReference>
<dbReference type="InterPro" id="IPR020845">
    <property type="entry name" value="AMP-binding_CS"/>
</dbReference>
<dbReference type="PROSITE" id="PS50075">
    <property type="entry name" value="CARRIER"/>
    <property type="match status" value="4"/>
</dbReference>
<protein>
    <submittedName>
        <fullName evidence="8">Amino acid adenylation domain-containing protein</fullName>
    </submittedName>
</protein>
<dbReference type="SUPFAM" id="SSF47336">
    <property type="entry name" value="ACP-like"/>
    <property type="match status" value="4"/>
</dbReference>
<sequence>MTKSGPEDILPLSPLQEGLLFHALYDETGSDVYTVQVVLDLGGRLDEDVLRATAEALLHRHANLRVGFLHPKQSRPVQVVAREVELPWERTDLRALGEEERAAELDRIQAAEKAHRFDLARPPLMRYRLVRLADDAYRLLCTFHHILLDGWSTSVLLGELFELYGKGADVTSLPPVTPFREHLAHLARRDSAAAEEAWRQALAGIESPTRLVRSDPARAVVHPEQLAIELSAEETAALSARLRANDLTFSSAVHGSWGLLLSVLTGSEDVVFGTVVSGRPPETPGVERMVGMLINSLPVRVRLHGGDSLVSVLGRLQSEHLEMMPHQYTGMRDIHRLSGHAELFDTYVAFENFPFDLQSLRDLAGDLTIDGFDVLDANHYPLCLVSHVYEGSLRLVLNYRPDLFEREQVEVIGGRLVRLLQALIEDPERAVSSLDLLTGSERAELAAAADGTVRRETFPELFAAQVARTPDAVAVESDDVSLTYAELDARAERLAARLAGLGVGPEQVVALVLGRSVESVVGSLAVMRAGAAYLPVDPDYPAERIGFVFSDARPAAVLTTAAYAAVVPGSEGMPVLLLDGDGDGDHEDEGGTPAAAAPAGPASVDSPAYVIYTSGSTGVPKGVVVTHSGLAAFAATERDRFAVTESSRILQFSSPSFDASVLELCMTLTAGAALVVPGPAPLAGEPLAEVIADRRVTHALIPPAALASVPVSGLDGFACLIVGGDACSAELVERWAPGRRMVNAYGPTESTVAVSISTPLEPTGGVPPIGTPVLGTRAYVLDGSLRLVAPGVPGELYVAGPGLARGYLRRAALTSERFVADPFGAPGERMYRTGDVVRRLDNGELEFVGRADAQVKVRGFRIELGEVESALVRDEGVDQAAVVVHEAQPGVKQLVAYVVPAGPGTVRPQALRESVAERLPDHMVPALVVELDALPLMVNGKLDRKALPAPVFAVKEGRAPANPREELLCTLFAEVLGVPEVGVDQSFFELGGDSIGSIQLISRARKAGLRFSPRDVFTHRTVEALAAAAKEAAAPARRAPSDGVGGVPLTPIIHWFSEHGGDVTHFNQSMPLPTPAGLDSARVASVLQTFLDHHDALRLRLTRIEDIGEWTLEVTPRGTVPAEDCLHRVDVQGVGADELAAVHRREAAAAQARLAPEAGRMVQAVWFDAGSDRPGRLLLVIHHLSVDGVSWRILLPEVAAALEAAAEGAPFTPEPVGTSFRRWAQQLTAAAGEPDRIRELPLWRDILSAPDPLLTERPLDQECDTLASAGHLTLRLPAEVTEPLLGRVPAAFNAQINDVLLTALAVAVADWRRRQGRGDGSSVLVGLEGHGREEIAEGSDLSRTVGWFTSLYPVRLDPGEAPAAELLKGGPALTSALKAVKEQLRAIPDNGIGYGLLRHLNPRTAVTLAKFAEPQIGFNYLGRIGGDDTEDAGLGGGADPTTPLPYTLVVNAVTETHNDTPRLSVTWSWPGELLADADVQDLAQAWFTALEALVALADRPDGGGGLVPSDLPLVPLAQAEIDRLEQAQPRLADVLPLSPLQEGLLFHTEYDQRAEDVYITRLAVDIRGDLDTGALRSAVAGLLRRHDSLRAAFRHTSEGTPVQLIPREVRLPWYQADLSELDEEEQRTRLEALLVQERARRFDPQQPPLLRFTLIRLGADSHRLLVAAHHLLLDGWSAPVLAGELFALYGTAGDDSALPPVVPYKEYLSWLAAQDGSAARDAWREALAGIEEPTLVAPAAGEAGPSLPGRIVDELPAELTAALTAVARTHDLTMNAVVQGAWGIVLAGLTGRDDVLFGETVSGRPPELPGVESMVGLFSNTVPVRVRIVPDRSVVDTLRTVQDQRVGLLAHHYIGLAELQQIAGLTTLFDTAVVFENFPAGPGDRTLVHGLALTDVDTKGDNHYPLGIVVMQDDERMTLNWYYRTDLLDARLVRAATSRLRRVLETVAAAPQTPLGRLDLLGEEESSRLEADVSGPELPATRAVVPELFQAQAERTPDAVALAHGDTELTYAELNRRANRLAHTLIARGAGPERLVAIAMGRSADLVVTLLAVLKSGAAYLPVDPALPQERIRHLLDDAAPQLLVTTREAGATLPATDVALLVTDDADTAAETARRSDGDPTDGDRTAPLSPENPAYVIYTSGSTGRPKGVVVTHRSVVDYLGWTRLSYPGAAGVAMLHSPVSFDLTVTALFTPLTLGGTVVVADLEEDDRLSGRLARTPCTFMKATPSHLPLLGALPAAYSPDTELLLGGEALFGEALTDWRARHPDATVWNVYGPTEATVNVTEYRVGPGVDLPAGPVPMGRPQGNVRAYVLDALLRPAPAGVPGELYVAGPCLARGYLGRAALTSERFVADPYGPAGGRMYRTGDVVRRRADGNLVFVGRADDQVKVRGHRIELGEVAAAVAAVPGVASQAVVVRAGRTDGDRLVAYVTAADGAALSGPAVRDRLALVLPEYMVPEAVVVLAELPLTPNGKLDRKALPEPEFTVAAAVRAPRTPQEEILCGLFAQALDVPGIGVDDDFFQLGGNSLSAVRLLSRVRSAFGTDVDVRAVFEAPTPARLAAVLGTGGSARPEPVAGPRPAEIPLSFAQLRLWFLDRLEEGPGGTYNVPIAIRLSGALDRDALRAAVGDVVARHEVLRTVYPDTGGKPRQQVLEPAAATVPMEFVRTTETELAGALRAGARRGFDLSREIPLAATLFALSDTEHVLLLTVHHIATDGWSNAPLARDLSSAYVARQAGRAPEFAPLPVQYADYTLWQRELLGDEADPDSVAARQLAFWKETLAGSPAELTLPLDRPRPAEMSAEGGTVEFGLDAELHAALAALARTHQVSLFMVAQAALAALLTRLGSGTDIPVGTATAGRGDEALSELVGFFVNTLVLRTDTSGDPAFTELLARVRAADLAAYAHQDIPFDRVADALSPVRSTAFTPLFQVFLAFQNHAAPRLELPGLTVSPSDIELTAAKTDLGVELTETFAEDGAPGGLRGQVSYRTDVFDRSTVETVVARFAALLDAVAADPERPLSRIDLLSGTELHRVLEEWNDTAREVEPAPFPALFEAHVAAHPDRTAVIAGDTRLTYAQLNARANRWAHHFIGRGVGPEQRVAVAVPRSLDWLAATLGVLKAGATYLPVDPGYPASRIAFIAEDSGPVLVLTTEDAEIRAALPAGTEVLTVDAPDVRAAVDAAPDTDPGDTDRTAPLRAGHPAYVIYTSGSTGRPKGVVVTHHGIAGMAGAHAENFDIDDDSRVLQAVSPSFDVSMADLSMTLLSGATLVLPEGNQQPAGGELAALVDEHEVTHLQITAGVLATLPRAELPTLRTLAVGGEACPPDQVARWSPGRRLLNVYGPSETTVCATMSRPQSGAVRPPIGLPVWNTAVYVLDDFLKPVPVGVAGELYIAGAGLARGYLGRAALTSERFVAHPFGAPGERFYRTGDVVRRLEDGQLEFVGRADDQVKIRGFRIELGEIEAALLTHPDVAHAAVTAHTDGSGRTRLAACVVAGSAKELPARTLMGHLAERLPEYMVPTAYTALAELPLNANGKVDRKALPEPDFGARPDGRAPRDPKETLLCELVRVLLGVEHVGIDDSFFELGGDSIVSIQLVSRAREEGLEFTAADVLRHRTIEELAAAAVTIGEADGEPAALDAGTGEVLLTPAVHALRERGGPVDRSVATALLRLPATGDPTAPHTVLQTLVDHHDALRLKLSRRAGNHVWALEVRPRGEVRAESLLTRVEVPDSDPAAFAALLTEHEGAAVASVAPEEGVVFRAVWFDGGPTGEHHLLLVAHTLAADTASWRILTSDLHTAWEAVAAGAAPRLPRVTTSYREWAEGRAAAAAAPELIDELDAWTRMLGADTAPLADRPLDPRRDTAGAVRDMELTFSAAESRELLTEVPERFSTGTEEVLLGAFAAAVEQWRAERGLDTGKGVLVGLEADGRSAAHPGADLSRTLGRFASVHPVRIGHAGSADDGQDGQVSAGALLKRVKEQLADVPGDGLGHGLLRHLNPQTAPLFAGLPTPQVRLRHRGAFDAPLADGSVPLGAAHAVRAVEAEDPDMPVTYALDIDVWVTEEPDGPRLHARWAWPDTVFAEADVTGLARSWQRAVREIVADASPAGGGHTPSDFPLVRLDQREIELLESGGQGLDDVLPLAPLQEGLLFHSLYDQSERDVYTVQFGLDLEGDPKTSVLRDAVRALLERHENLRAGFAYEGLSQPVQFVPAVTEIPWTETDLGTMDATERGAEVDRLMRAARAERFDVTRPPLLRCALLRLGAGRARLVLTLHHLLLDGWSTPILLDELMRLYASGGDPAGLPEVSPYRTYLRWVAGQDRESSERAWSQVLDATVRPTLLAPADPDRAPVATEKVSATFEGDLVTGLTAFAGRHGMTMSTVVQGAWGLLLGRLTGRDDVVFGATVSGRPPEVPGIERMVGLFINTVPVRVGRSADEPVEDMLVRLRDQQVDLMAHQHVGLVDLQRMAGQGELFDTLLVFQNIPADGAGFGGDADQVRAVDLEMNDATHYPLTLDAGLSGDQLHCRLGYRPDLFTVEQTEVVLRGLREVLEAIAAGPERRIGRPAEDPLARWWDGVRAELEQRVGHGAPETAEDGAQASDGERALADREAVLAGLFAEVLGSERVGLDDDFFELGGDSIVSIQLAGRARKAGLLVSLRDVFKHRTVRALARVARAEEDLPGAESPEDAVGELALTPVMLDLYERGGPTDAVHQAALLQLPADCDEQRLAATLQAVLDHHDMLRARIIDEPSGRRLDIAPRGAVLAAGLISRADISEVAQGDLIGVIADAQTRVQTQLSPADGHLVRAVWFDAGPRRPGRLLLLVHHLAVDGVSWRVLQEDLKSAWQSVAAGEEPRPAPVGTSFRRWSGLLAEQATSPARTGEAELWHSVLATPDPLLGTRPLDPRRDVADSARQLTLSLPHAVAEPLLGRVPAVFNAAVDEVLLTALALAVGRWRSARGRGDGTAVLVGLEGHGREEIVDGTDLSRTVGWFTSLYPVAVDPGALPEGEAWPGGPALGDALKRVKEQLRAIPDKGIGYGLLRHLNPDTGPDLARRPEPQLGFNYLGRFDAADAEAAVAEDWAAPPEATETLGSGGDGARPLPHALGLSTVAQDGPDGVRLVAIWSWPGELFEEPEVQELADLWFRTLSALAEYAERPEAGGLTPSDLSLLDFSQDELDEFESDLS</sequence>
<keyword evidence="3" id="KW-0597">Phosphoprotein</keyword>
<dbReference type="CDD" id="cd05930">
    <property type="entry name" value="A_NRPS"/>
    <property type="match status" value="1"/>
</dbReference>
<feature type="compositionally biased region" description="Basic and acidic residues" evidence="6">
    <location>
        <begin position="2113"/>
        <end position="2126"/>
    </location>
</feature>
<dbReference type="PANTHER" id="PTHR45527:SF1">
    <property type="entry name" value="FATTY ACID SYNTHASE"/>
    <property type="match status" value="1"/>
</dbReference>
<dbReference type="InterPro" id="IPR020806">
    <property type="entry name" value="PKS_PP-bd"/>
</dbReference>
<feature type="compositionally biased region" description="Acidic residues" evidence="6">
    <location>
        <begin position="580"/>
        <end position="590"/>
    </location>
</feature>
<dbReference type="Gene3D" id="3.40.50.980">
    <property type="match status" value="6"/>
</dbReference>
<evidence type="ECO:0000256" key="4">
    <source>
        <dbReference type="ARBA" id="ARBA00022737"/>
    </source>
</evidence>
<dbReference type="InterPro" id="IPR000873">
    <property type="entry name" value="AMP-dep_synth/lig_dom"/>
</dbReference>
<keyword evidence="4" id="KW-0677">Repeat</keyword>